<evidence type="ECO:0000256" key="1">
    <source>
        <dbReference type="SAM" id="MobiDB-lite"/>
    </source>
</evidence>
<dbReference type="InterPro" id="IPR018766">
    <property type="entry name" value="Zinicin_2"/>
</dbReference>
<protein>
    <submittedName>
        <fullName evidence="2">Zinc-dependent metalloprotease</fullName>
    </submittedName>
</protein>
<dbReference type="GO" id="GO:0006508">
    <property type="term" value="P:proteolysis"/>
    <property type="evidence" value="ECO:0007669"/>
    <property type="project" value="UniProtKB-KW"/>
</dbReference>
<dbReference type="Proteomes" id="UP000627538">
    <property type="component" value="Unassembled WGS sequence"/>
</dbReference>
<dbReference type="NCBIfam" id="TIGR03624">
    <property type="entry name" value="putative hydrolase"/>
    <property type="match status" value="1"/>
</dbReference>
<keyword evidence="2" id="KW-0645">Protease</keyword>
<dbReference type="PANTHER" id="PTHR39420:SF2">
    <property type="entry name" value="HYDROLASE"/>
    <property type="match status" value="1"/>
</dbReference>
<evidence type="ECO:0000313" key="3">
    <source>
        <dbReference type="Proteomes" id="UP000627538"/>
    </source>
</evidence>
<name>A0A8I0GDM1_9ACTO</name>
<organism evidence="2 3">
    <name type="scientific">Nanchangia anserum</name>
    <dbReference type="NCBI Taxonomy" id="2692125"/>
    <lineage>
        <taxon>Bacteria</taxon>
        <taxon>Bacillati</taxon>
        <taxon>Actinomycetota</taxon>
        <taxon>Actinomycetes</taxon>
        <taxon>Actinomycetales</taxon>
        <taxon>Actinomycetaceae</taxon>
        <taxon>Nanchangia</taxon>
    </lineage>
</organism>
<sequence>MDQPDPFDEVLQMLTTLVGEEIAHEMVEHMRAQGIDPSQLPLPTGPVNAEIGRQMMAQVQAIFFSSTAPVNWNVAHELALTRVREEDHPVSAQRAEELRRLLVQADLWLDPVTELTCALPRRAAWSREGWIAGTFDVWQQLFEPVAENATRAITSALETQLGPDGLADSGLSAQMPGLGQLMGGTDPKQFIEQMGASLFGMQLGQAIGGLALDALGSTDIGIPLGNIHCVALVDANVAAFAADLDVDATSVEAFLAVREAAHARLFGAAPWLRAHVVDAVRRYAAEISLDMDAIEDAVREAMSGEGADAMRNPEDIANSLSTSLFSPSPTPAQQEAMDELATTLALIEGWVAEVTQRACAPFIPHTVALSEMMRRRRASGSPTEQILRSFVGLQLRPKRARDAQALWAHLSNELGIAGRDGLWAHPSVLPKPSDLDDPTTFSARRERERAAQADVDDELARLLGGTLGYASGLEPGTESEGDESVTSSSDS</sequence>
<keyword evidence="2" id="KW-0378">Hydrolase</keyword>
<accession>A0A8I0GDM1</accession>
<dbReference type="PANTHER" id="PTHR39420">
    <property type="match status" value="1"/>
</dbReference>
<keyword evidence="3" id="KW-1185">Reference proteome</keyword>
<reference evidence="2 3" key="1">
    <citation type="submission" date="2020-08" db="EMBL/GenBank/DDBJ databases">
        <title>Winkia gen. nov., sp. nov., isolated from faeces of the Anser albifrons in China.</title>
        <authorList>
            <person name="Liu Q."/>
        </authorList>
    </citation>
    <scope>NUCLEOTIDE SEQUENCE [LARGE SCALE GENOMIC DNA]</scope>
    <source>
        <strain evidence="2 3">C62</strain>
    </source>
</reference>
<dbReference type="RefSeq" id="WP_191071023.1">
    <property type="nucleotide sequence ID" value="NZ_CP060506.1"/>
</dbReference>
<proteinExistence type="predicted"/>
<feature type="region of interest" description="Disordered" evidence="1">
    <location>
        <begin position="427"/>
        <end position="491"/>
    </location>
</feature>
<keyword evidence="2" id="KW-0482">Metalloprotease</keyword>
<dbReference type="Pfam" id="PF10103">
    <property type="entry name" value="Zincin_2"/>
    <property type="match status" value="1"/>
</dbReference>
<dbReference type="EMBL" id="JACRUO010000001">
    <property type="protein sequence ID" value="MBD3688932.1"/>
    <property type="molecule type" value="Genomic_DNA"/>
</dbReference>
<dbReference type="InterPro" id="IPR042271">
    <property type="entry name" value="Zinicin_2_N"/>
</dbReference>
<dbReference type="AlphaFoldDB" id="A0A8I0GDM1"/>
<comment type="caution">
    <text evidence="2">The sequence shown here is derived from an EMBL/GenBank/DDBJ whole genome shotgun (WGS) entry which is preliminary data.</text>
</comment>
<gene>
    <name evidence="2" type="ORF">H8R10_01600</name>
</gene>
<dbReference type="SUPFAM" id="SSF55486">
    <property type="entry name" value="Metalloproteases ('zincins'), catalytic domain"/>
    <property type="match status" value="1"/>
</dbReference>
<dbReference type="GO" id="GO:0008237">
    <property type="term" value="F:metallopeptidase activity"/>
    <property type="evidence" value="ECO:0007669"/>
    <property type="project" value="UniProtKB-KW"/>
</dbReference>
<evidence type="ECO:0000313" key="2">
    <source>
        <dbReference type="EMBL" id="MBD3688932.1"/>
    </source>
</evidence>
<dbReference type="Gene3D" id="1.20.150.30">
    <property type="entry name" value="Zincin-like metallopeptidase, N-terminal domain"/>
    <property type="match status" value="1"/>
</dbReference>